<comment type="catalytic activity">
    <reaction evidence="6">
        <text>L-threonyl-[protein] + ATP = 3-O-(5'-adenylyl)-L-threonyl-[protein] + diphosphate</text>
        <dbReference type="Rhea" id="RHEA:54292"/>
        <dbReference type="Rhea" id="RHEA-COMP:11060"/>
        <dbReference type="Rhea" id="RHEA-COMP:13847"/>
        <dbReference type="ChEBI" id="CHEBI:30013"/>
        <dbReference type="ChEBI" id="CHEBI:30616"/>
        <dbReference type="ChEBI" id="CHEBI:33019"/>
        <dbReference type="ChEBI" id="CHEBI:138113"/>
        <dbReference type="EC" id="2.7.7.108"/>
    </reaction>
</comment>
<organism evidence="9 10">
    <name type="scientific">Zobellella denitrificans</name>
    <dbReference type="NCBI Taxonomy" id="347534"/>
    <lineage>
        <taxon>Bacteria</taxon>
        <taxon>Pseudomonadati</taxon>
        <taxon>Pseudomonadota</taxon>
        <taxon>Gammaproteobacteria</taxon>
        <taxon>Aeromonadales</taxon>
        <taxon>Aeromonadaceae</taxon>
        <taxon>Zobellella</taxon>
    </lineage>
</organism>
<sequence>MSRYDATGNEAEYQPGGEPGVLRNRLALTRWQDIEDAETELLDALYQQVLPRLWDKLTFADIQHWHHQWLGNLYHWAGRLRTVNMSKGDFHFAAADQLPRLVSAFERDYLSQLAGLNTQPEDTVIRYLAQSHVEFILIHPFREGNGRISRLLLDVMALQAGFQPLDYQLWEEHKDFYFKAIQAGVGGDCQHVERLVRDVLAQQQN</sequence>
<dbReference type="PANTHER" id="PTHR39560:SF1">
    <property type="entry name" value="PROTEIN ADENYLYLTRANSFERASE FIC-RELATED"/>
    <property type="match status" value="1"/>
</dbReference>
<dbReference type="RefSeq" id="WP_096778977.1">
    <property type="nucleotide sequence ID" value="NZ_CP012621.1"/>
</dbReference>
<dbReference type="GO" id="GO:0070733">
    <property type="term" value="F:AMPylase activity"/>
    <property type="evidence" value="ECO:0007669"/>
    <property type="project" value="UniProtKB-EC"/>
</dbReference>
<dbReference type="Pfam" id="PF02661">
    <property type="entry name" value="Fic"/>
    <property type="match status" value="1"/>
</dbReference>
<dbReference type="InterPro" id="IPR036597">
    <property type="entry name" value="Fido-like_dom_sf"/>
</dbReference>
<evidence type="ECO:0000256" key="3">
    <source>
        <dbReference type="ARBA" id="ARBA00022741"/>
    </source>
</evidence>
<evidence type="ECO:0000259" key="8">
    <source>
        <dbReference type="PROSITE" id="PS51459"/>
    </source>
</evidence>
<keyword evidence="1" id="KW-0808">Transferase</keyword>
<evidence type="ECO:0000256" key="7">
    <source>
        <dbReference type="ARBA" id="ARBA00048696"/>
    </source>
</evidence>
<dbReference type="InterPro" id="IPR003812">
    <property type="entry name" value="Fido"/>
</dbReference>
<evidence type="ECO:0000256" key="2">
    <source>
        <dbReference type="ARBA" id="ARBA00022695"/>
    </source>
</evidence>
<accession>A0A291HNP9</accession>
<keyword evidence="10" id="KW-1185">Reference proteome</keyword>
<dbReference type="EC" id="2.7.7.108" evidence="5"/>
<evidence type="ECO:0000256" key="5">
    <source>
        <dbReference type="ARBA" id="ARBA00034531"/>
    </source>
</evidence>
<evidence type="ECO:0000256" key="1">
    <source>
        <dbReference type="ARBA" id="ARBA00022679"/>
    </source>
</evidence>
<dbReference type="PANTHER" id="PTHR39560">
    <property type="entry name" value="PROTEIN ADENYLYLTRANSFERASE FIC-RELATED"/>
    <property type="match status" value="1"/>
</dbReference>
<dbReference type="GO" id="GO:0005524">
    <property type="term" value="F:ATP binding"/>
    <property type="evidence" value="ECO:0007669"/>
    <property type="project" value="UniProtKB-KW"/>
</dbReference>
<dbReference type="Gene3D" id="1.10.3290.10">
    <property type="entry name" value="Fido-like domain"/>
    <property type="match status" value="1"/>
</dbReference>
<keyword evidence="2" id="KW-0548">Nucleotidyltransferase</keyword>
<dbReference type="GO" id="GO:0051302">
    <property type="term" value="P:regulation of cell division"/>
    <property type="evidence" value="ECO:0007669"/>
    <property type="project" value="TreeGrafter"/>
</dbReference>
<evidence type="ECO:0000313" key="10">
    <source>
        <dbReference type="Proteomes" id="UP000217763"/>
    </source>
</evidence>
<evidence type="ECO:0000256" key="4">
    <source>
        <dbReference type="ARBA" id="ARBA00022840"/>
    </source>
</evidence>
<dbReference type="KEGG" id="zdf:AN401_07410"/>
<evidence type="ECO:0000256" key="6">
    <source>
        <dbReference type="ARBA" id="ARBA00047939"/>
    </source>
</evidence>
<keyword evidence="3" id="KW-0547">Nucleotide-binding</keyword>
<protein>
    <recommendedName>
        <fullName evidence="5">protein adenylyltransferase</fullName>
        <ecNumber evidence="5">2.7.7.108</ecNumber>
    </recommendedName>
</protein>
<gene>
    <name evidence="9" type="ORF">AN401_07410</name>
</gene>
<evidence type="ECO:0000313" key="9">
    <source>
        <dbReference type="EMBL" id="ATG73708.1"/>
    </source>
</evidence>
<dbReference type="EMBL" id="CP012621">
    <property type="protein sequence ID" value="ATG73708.1"/>
    <property type="molecule type" value="Genomic_DNA"/>
</dbReference>
<dbReference type="AlphaFoldDB" id="A0A291HNP9"/>
<dbReference type="Proteomes" id="UP000217763">
    <property type="component" value="Chromosome"/>
</dbReference>
<reference evidence="10" key="1">
    <citation type="submission" date="2015-09" db="EMBL/GenBank/DDBJ databases">
        <authorList>
            <person name="Shao Z."/>
            <person name="Wang L."/>
        </authorList>
    </citation>
    <scope>NUCLEOTIDE SEQUENCE [LARGE SCALE GENOMIC DNA]</scope>
    <source>
        <strain evidence="10">F13-1</strain>
    </source>
</reference>
<name>A0A291HNP9_9GAMM</name>
<dbReference type="SUPFAM" id="SSF140931">
    <property type="entry name" value="Fic-like"/>
    <property type="match status" value="1"/>
</dbReference>
<proteinExistence type="predicted"/>
<feature type="domain" description="Fido" evidence="8">
    <location>
        <begin position="57"/>
        <end position="198"/>
    </location>
</feature>
<dbReference type="PROSITE" id="PS51459">
    <property type="entry name" value="FIDO"/>
    <property type="match status" value="1"/>
</dbReference>
<keyword evidence="4" id="KW-0067">ATP-binding</keyword>
<comment type="catalytic activity">
    <reaction evidence="7">
        <text>L-tyrosyl-[protein] + ATP = O-(5'-adenylyl)-L-tyrosyl-[protein] + diphosphate</text>
        <dbReference type="Rhea" id="RHEA:54288"/>
        <dbReference type="Rhea" id="RHEA-COMP:10136"/>
        <dbReference type="Rhea" id="RHEA-COMP:13846"/>
        <dbReference type="ChEBI" id="CHEBI:30616"/>
        <dbReference type="ChEBI" id="CHEBI:33019"/>
        <dbReference type="ChEBI" id="CHEBI:46858"/>
        <dbReference type="ChEBI" id="CHEBI:83624"/>
        <dbReference type="EC" id="2.7.7.108"/>
    </reaction>
</comment>